<feature type="domain" description="Response regulatory" evidence="2">
    <location>
        <begin position="1"/>
        <end position="89"/>
    </location>
</feature>
<dbReference type="EMBL" id="JAANIU010008952">
    <property type="protein sequence ID" value="KAG1533976.1"/>
    <property type="molecule type" value="Genomic_DNA"/>
</dbReference>
<dbReference type="Proteomes" id="UP000740926">
    <property type="component" value="Unassembled WGS sequence"/>
</dbReference>
<protein>
    <recommendedName>
        <fullName evidence="2">Response regulatory domain-containing protein</fullName>
    </recommendedName>
</protein>
<dbReference type="InterPro" id="IPR001789">
    <property type="entry name" value="Sig_transdc_resp-reg_receiver"/>
</dbReference>
<dbReference type="Gene3D" id="3.20.20.70">
    <property type="entry name" value="Aldolase class I"/>
    <property type="match status" value="1"/>
</dbReference>
<dbReference type="PROSITE" id="PS50110">
    <property type="entry name" value="RESPONSE_REGULATORY"/>
    <property type="match status" value="1"/>
</dbReference>
<evidence type="ECO:0000313" key="4">
    <source>
        <dbReference type="Proteomes" id="UP000740926"/>
    </source>
</evidence>
<dbReference type="AlphaFoldDB" id="A0A9P7C2V7"/>
<organism evidence="3 4">
    <name type="scientific">Rhizopus delemar</name>
    <dbReference type="NCBI Taxonomy" id="936053"/>
    <lineage>
        <taxon>Eukaryota</taxon>
        <taxon>Fungi</taxon>
        <taxon>Fungi incertae sedis</taxon>
        <taxon>Mucoromycota</taxon>
        <taxon>Mucoromycotina</taxon>
        <taxon>Mucoromycetes</taxon>
        <taxon>Mucorales</taxon>
        <taxon>Mucorineae</taxon>
        <taxon>Rhizopodaceae</taxon>
        <taxon>Rhizopus</taxon>
    </lineage>
</organism>
<evidence type="ECO:0000256" key="1">
    <source>
        <dbReference type="PROSITE-ProRule" id="PRU00169"/>
    </source>
</evidence>
<keyword evidence="1" id="KW-0597">Phosphoprotein</keyword>
<evidence type="ECO:0000259" key="2">
    <source>
        <dbReference type="PROSITE" id="PS50110"/>
    </source>
</evidence>
<reference evidence="3 4" key="1">
    <citation type="journal article" date="2020" name="Microb. Genom.">
        <title>Genetic diversity of clinical and environmental Mucorales isolates obtained from an investigation of mucormycosis cases among solid organ transplant recipients.</title>
        <authorList>
            <person name="Nguyen M.H."/>
            <person name="Kaul D."/>
            <person name="Muto C."/>
            <person name="Cheng S.J."/>
            <person name="Richter R.A."/>
            <person name="Bruno V.M."/>
            <person name="Liu G."/>
            <person name="Beyhan S."/>
            <person name="Sundermann A.J."/>
            <person name="Mounaud S."/>
            <person name="Pasculle A.W."/>
            <person name="Nierman W.C."/>
            <person name="Driscoll E."/>
            <person name="Cumbie R."/>
            <person name="Clancy C.J."/>
            <person name="Dupont C.L."/>
        </authorList>
    </citation>
    <scope>NUCLEOTIDE SEQUENCE [LARGE SCALE GENOMIC DNA]</scope>
    <source>
        <strain evidence="3 4">GL24</strain>
    </source>
</reference>
<dbReference type="CDD" id="cd00156">
    <property type="entry name" value="REC"/>
    <property type="match status" value="1"/>
</dbReference>
<dbReference type="InterPro" id="IPR013785">
    <property type="entry name" value="Aldolase_TIM"/>
</dbReference>
<proteinExistence type="predicted"/>
<gene>
    <name evidence="3" type="ORF">G6F50_015691</name>
</gene>
<evidence type="ECO:0000313" key="3">
    <source>
        <dbReference type="EMBL" id="KAG1533976.1"/>
    </source>
</evidence>
<keyword evidence="4" id="KW-1185">Reference proteome</keyword>
<accession>A0A9P7C2V7</accession>
<dbReference type="InterPro" id="IPR011006">
    <property type="entry name" value="CheY-like_superfamily"/>
</dbReference>
<name>A0A9P7C2V7_9FUNG</name>
<sequence>MVDTALSTDEAVAKIKTVNYDIVISDMGRPEGDQAGLDLTRQLKELSVQAPIYIFCGGWAAKNLRKQALDAGVSGITSSGTTLLSMLPL</sequence>
<dbReference type="Pfam" id="PF00072">
    <property type="entry name" value="Response_reg"/>
    <property type="match status" value="1"/>
</dbReference>
<dbReference type="GO" id="GO:0000160">
    <property type="term" value="P:phosphorelay signal transduction system"/>
    <property type="evidence" value="ECO:0007669"/>
    <property type="project" value="InterPro"/>
</dbReference>
<feature type="modified residue" description="4-aspartylphosphate" evidence="1">
    <location>
        <position position="26"/>
    </location>
</feature>
<comment type="caution">
    <text evidence="3">The sequence shown here is derived from an EMBL/GenBank/DDBJ whole genome shotgun (WGS) entry which is preliminary data.</text>
</comment>
<dbReference type="SUPFAM" id="SSF52172">
    <property type="entry name" value="CheY-like"/>
    <property type="match status" value="1"/>
</dbReference>